<evidence type="ECO:0000256" key="1">
    <source>
        <dbReference type="SAM" id="MobiDB-lite"/>
    </source>
</evidence>
<evidence type="ECO:0000313" key="3">
    <source>
        <dbReference type="Proteomes" id="UP000037035"/>
    </source>
</evidence>
<proteinExistence type="predicted"/>
<organism evidence="2 3">
    <name type="scientific">Puccinia sorghi</name>
    <dbReference type="NCBI Taxonomy" id="27349"/>
    <lineage>
        <taxon>Eukaryota</taxon>
        <taxon>Fungi</taxon>
        <taxon>Dikarya</taxon>
        <taxon>Basidiomycota</taxon>
        <taxon>Pucciniomycotina</taxon>
        <taxon>Pucciniomycetes</taxon>
        <taxon>Pucciniales</taxon>
        <taxon>Pucciniaceae</taxon>
        <taxon>Puccinia</taxon>
    </lineage>
</organism>
<sequence length="377" mass="43089">MSAYRAARVHRPSLVSPVKALWGFINLRVSETSSGPAADEPTHHPASAGTHPGKIEGFAHPHVNNTTGVPRSRTQYLSQFKLVSLHVPSSLVFCTFQHLSIKLVSRYHKGSLLADPIVNLLIKCFCNKMELVVNSGLNKLGLAAPPPPKLKKTFLVFFPYSNTLKPVAEKMGRDQITILMREKRIWMMMILERSKKKMVMIPIFVQVKHPAKRRLKISSTNRNKSNKLYELTQMCQYFTVGIRCEKDHWLCCLLEPVISGYGIHWNIKYEINNAREVSHSLKKLNQAIVYSCKQNCKVLGHSKEIWFTQANWIQIKRLNNEWKVSKTSNLIHITDHIAMSAFQFVLQRKLRVMKLLVPFTHTKREAICADCHAVTSV</sequence>
<gene>
    <name evidence="2" type="ORF">VP01_188g1</name>
</gene>
<reference evidence="2 3" key="1">
    <citation type="submission" date="2015-08" db="EMBL/GenBank/DDBJ databases">
        <title>Next Generation Sequencing and Analysis of the Genome of Puccinia sorghi L Schw, the Causal Agent of Maize Common Rust.</title>
        <authorList>
            <person name="Rochi L."/>
            <person name="Burguener G."/>
            <person name="Darino M."/>
            <person name="Turjanski A."/>
            <person name="Kreff E."/>
            <person name="Dieguez M.J."/>
            <person name="Sacco F."/>
        </authorList>
    </citation>
    <scope>NUCLEOTIDE SEQUENCE [LARGE SCALE GENOMIC DNA]</scope>
    <source>
        <strain evidence="2 3">RO10H11247</strain>
    </source>
</reference>
<feature type="region of interest" description="Disordered" evidence="1">
    <location>
        <begin position="33"/>
        <end position="64"/>
    </location>
</feature>
<dbReference type="Proteomes" id="UP000037035">
    <property type="component" value="Unassembled WGS sequence"/>
</dbReference>
<dbReference type="EMBL" id="LAVV01006714">
    <property type="protein sequence ID" value="KNZ58638.1"/>
    <property type="molecule type" value="Genomic_DNA"/>
</dbReference>
<dbReference type="AlphaFoldDB" id="A0A0L6VD08"/>
<accession>A0A0L6VD08</accession>
<comment type="caution">
    <text evidence="2">The sequence shown here is derived from an EMBL/GenBank/DDBJ whole genome shotgun (WGS) entry which is preliminary data.</text>
</comment>
<evidence type="ECO:0000313" key="2">
    <source>
        <dbReference type="EMBL" id="KNZ58638.1"/>
    </source>
</evidence>
<dbReference type="VEuPathDB" id="FungiDB:VP01_188g1"/>
<protein>
    <submittedName>
        <fullName evidence="2">Uncharacterized protein</fullName>
    </submittedName>
</protein>
<name>A0A0L6VD08_9BASI</name>
<keyword evidence="3" id="KW-1185">Reference proteome</keyword>